<dbReference type="EMBL" id="CP006650">
    <property type="protein sequence ID" value="AGT08918.1"/>
    <property type="molecule type" value="Genomic_DNA"/>
</dbReference>
<proteinExistence type="predicted"/>
<dbReference type="InterPro" id="IPR025711">
    <property type="entry name" value="PepSY"/>
</dbReference>
<sequence length="266" mass="28608">MHQSGPSLGRQGDRQIGRRLHFRNLGGWRALWRRSGRGKDYTDVILRRFFCQPATPVFDQRRDFHRPPHRRNQMKRTLSVLGLTAIASLGAMVGGQVWAATDNSAEVQQFLKAPQTLTAAIHAAESATGGKAYAAEFDDHKGTGRYEVKTLAGDKLAKVRVDATTGKVTDTKDKGLLSAKKDSDALDPAALKGSLADLVAKAETLSGGKVMSIDHERENGATTVEVEVAAADGTAKTFAFDAAGDKLVPVVSGKDDAKEHDEKSEG</sequence>
<feature type="domain" description="PepSY" evidence="2">
    <location>
        <begin position="116"/>
        <end position="171"/>
    </location>
</feature>
<keyword evidence="1" id="KW-0472">Membrane</keyword>
<evidence type="ECO:0000313" key="4">
    <source>
        <dbReference type="Proteomes" id="UP000015480"/>
    </source>
</evidence>
<dbReference type="Pfam" id="PF03413">
    <property type="entry name" value="PepSY"/>
    <property type="match status" value="1"/>
</dbReference>
<feature type="transmembrane region" description="Helical" evidence="1">
    <location>
        <begin position="78"/>
        <end position="99"/>
    </location>
</feature>
<dbReference type="STRING" id="1367847.JCM7686_1817"/>
<dbReference type="HOGENOM" id="CLU_1045252_0_0_5"/>
<protein>
    <recommendedName>
        <fullName evidence="2">PepSY domain-containing protein</fullName>
    </recommendedName>
</protein>
<reference evidence="3 4" key="1">
    <citation type="journal article" date="2014" name="BMC Genomics">
        <title>Architecture and functions of a multipartite genome of the methylotrophic bacterium Paracoccus aminophilus JCM 7686, containing primary and secondary chromids.</title>
        <authorList>
            <person name="Dziewit L."/>
            <person name="Czarnecki J."/>
            <person name="Wibberg D."/>
            <person name="Radlinska M."/>
            <person name="Mrozek P."/>
            <person name="Szymczak M."/>
            <person name="Schluter A."/>
            <person name="Puhler A."/>
            <person name="Bartosik D."/>
        </authorList>
    </citation>
    <scope>NUCLEOTIDE SEQUENCE [LARGE SCALE GENOMIC DNA]</scope>
    <source>
        <strain evidence="3">JCM 7686</strain>
    </source>
</reference>
<dbReference type="Gene3D" id="3.10.450.40">
    <property type="match status" value="1"/>
</dbReference>
<dbReference type="KEGG" id="pami:JCM7686_1817"/>
<keyword evidence="1" id="KW-0812">Transmembrane</keyword>
<evidence type="ECO:0000313" key="3">
    <source>
        <dbReference type="EMBL" id="AGT08918.1"/>
    </source>
</evidence>
<name>S5YBT5_PARAH</name>
<evidence type="ECO:0000259" key="2">
    <source>
        <dbReference type="Pfam" id="PF03413"/>
    </source>
</evidence>
<organism evidence="3 4">
    <name type="scientific">Paracoccus aminophilus JCM 7686</name>
    <dbReference type="NCBI Taxonomy" id="1367847"/>
    <lineage>
        <taxon>Bacteria</taxon>
        <taxon>Pseudomonadati</taxon>
        <taxon>Pseudomonadota</taxon>
        <taxon>Alphaproteobacteria</taxon>
        <taxon>Rhodobacterales</taxon>
        <taxon>Paracoccaceae</taxon>
        <taxon>Paracoccus</taxon>
    </lineage>
</organism>
<accession>S5YBT5</accession>
<evidence type="ECO:0000256" key="1">
    <source>
        <dbReference type="SAM" id="Phobius"/>
    </source>
</evidence>
<gene>
    <name evidence="3" type="ORF">JCM7686_1817</name>
</gene>
<keyword evidence="4" id="KW-1185">Reference proteome</keyword>
<dbReference type="PATRIC" id="fig|1367847.3.peg.1801"/>
<keyword evidence="1" id="KW-1133">Transmembrane helix</keyword>
<dbReference type="AlphaFoldDB" id="S5YBT5"/>
<dbReference type="Proteomes" id="UP000015480">
    <property type="component" value="Chromosome"/>
</dbReference>